<dbReference type="PANTHER" id="PTHR22749">
    <property type="entry name" value="RIBOFLAVIN KINASE/FMN ADENYLYLTRANSFERASE"/>
    <property type="match status" value="1"/>
</dbReference>
<dbReference type="SUPFAM" id="SSF82114">
    <property type="entry name" value="Riboflavin kinase-like"/>
    <property type="match status" value="1"/>
</dbReference>
<evidence type="ECO:0000256" key="11">
    <source>
        <dbReference type="ARBA" id="ARBA00022840"/>
    </source>
</evidence>
<evidence type="ECO:0000256" key="10">
    <source>
        <dbReference type="ARBA" id="ARBA00022827"/>
    </source>
</evidence>
<evidence type="ECO:0000256" key="9">
    <source>
        <dbReference type="ARBA" id="ARBA00022777"/>
    </source>
</evidence>
<dbReference type="GO" id="GO:0008531">
    <property type="term" value="F:riboflavin kinase activity"/>
    <property type="evidence" value="ECO:0007669"/>
    <property type="project" value="UniProtKB-UniRule"/>
</dbReference>
<dbReference type="NCBIfam" id="NF004160">
    <property type="entry name" value="PRK05627.1-3"/>
    <property type="match status" value="1"/>
</dbReference>
<dbReference type="InterPro" id="IPR014729">
    <property type="entry name" value="Rossmann-like_a/b/a_fold"/>
</dbReference>
<evidence type="ECO:0000313" key="18">
    <source>
        <dbReference type="Proteomes" id="UP000501780"/>
    </source>
</evidence>
<keyword evidence="18" id="KW-1185">Reference proteome</keyword>
<evidence type="ECO:0000313" key="17">
    <source>
        <dbReference type="EMBL" id="QIU92931.1"/>
    </source>
</evidence>
<dbReference type="FunFam" id="3.40.50.620:FF:000021">
    <property type="entry name" value="Riboflavin biosynthesis protein"/>
    <property type="match status" value="1"/>
</dbReference>
<keyword evidence="12" id="KW-0511">Multifunctional enzyme</keyword>
<dbReference type="GO" id="GO:0005524">
    <property type="term" value="F:ATP binding"/>
    <property type="evidence" value="ECO:0007669"/>
    <property type="project" value="UniProtKB-UniRule"/>
</dbReference>
<dbReference type="SUPFAM" id="SSF52374">
    <property type="entry name" value="Nucleotidylyl transferase"/>
    <property type="match status" value="1"/>
</dbReference>
<dbReference type="UniPathway" id="UPA00276">
    <property type="reaction ID" value="UER00406"/>
</dbReference>
<evidence type="ECO:0000256" key="3">
    <source>
        <dbReference type="ARBA" id="ARBA00005201"/>
    </source>
</evidence>
<dbReference type="EMBL" id="CP050831">
    <property type="protein sequence ID" value="QIU92931.1"/>
    <property type="molecule type" value="Genomic_DNA"/>
</dbReference>
<evidence type="ECO:0000256" key="6">
    <source>
        <dbReference type="ARBA" id="ARBA00022679"/>
    </source>
</evidence>
<evidence type="ECO:0000256" key="14">
    <source>
        <dbReference type="ARBA" id="ARBA00049494"/>
    </source>
</evidence>
<evidence type="ECO:0000256" key="8">
    <source>
        <dbReference type="ARBA" id="ARBA00022741"/>
    </source>
</evidence>
<dbReference type="InterPro" id="IPR015864">
    <property type="entry name" value="FAD_synthase"/>
</dbReference>
<comment type="similarity">
    <text evidence="15">Belongs to the ribF family.</text>
</comment>
<dbReference type="PANTHER" id="PTHR22749:SF6">
    <property type="entry name" value="RIBOFLAVIN KINASE"/>
    <property type="match status" value="1"/>
</dbReference>
<comment type="function">
    <text evidence="1">Catalyzes the phosphorylation of riboflavin to FMN followed by the adenylation of FMN to FAD.</text>
</comment>
<dbReference type="UniPathway" id="UPA00277">
    <property type="reaction ID" value="UER00407"/>
</dbReference>
<dbReference type="Pfam" id="PF01687">
    <property type="entry name" value="Flavokinase"/>
    <property type="match status" value="1"/>
</dbReference>
<dbReference type="RefSeq" id="WP_167959680.1">
    <property type="nucleotide sequence ID" value="NZ_CP050831.1"/>
</dbReference>
<dbReference type="CDD" id="cd02064">
    <property type="entry name" value="FAD_synthetase_N"/>
    <property type="match status" value="1"/>
</dbReference>
<keyword evidence="4 15" id="KW-0285">Flavoprotein</keyword>
<dbReference type="SMART" id="SM00904">
    <property type="entry name" value="Flavokinase"/>
    <property type="match status" value="1"/>
</dbReference>
<evidence type="ECO:0000256" key="2">
    <source>
        <dbReference type="ARBA" id="ARBA00004726"/>
    </source>
</evidence>
<dbReference type="GO" id="GO:0006747">
    <property type="term" value="P:FAD biosynthetic process"/>
    <property type="evidence" value="ECO:0007669"/>
    <property type="project" value="UniProtKB-UniRule"/>
</dbReference>
<evidence type="ECO:0000256" key="7">
    <source>
        <dbReference type="ARBA" id="ARBA00022695"/>
    </source>
</evidence>
<evidence type="ECO:0000259" key="16">
    <source>
        <dbReference type="SMART" id="SM00904"/>
    </source>
</evidence>
<dbReference type="GO" id="GO:0009231">
    <property type="term" value="P:riboflavin biosynthetic process"/>
    <property type="evidence" value="ECO:0007669"/>
    <property type="project" value="InterPro"/>
</dbReference>
<keyword evidence="10 15" id="KW-0274">FAD</keyword>
<dbReference type="GO" id="GO:0009398">
    <property type="term" value="P:FMN biosynthetic process"/>
    <property type="evidence" value="ECO:0007669"/>
    <property type="project" value="UniProtKB-UniRule"/>
</dbReference>
<dbReference type="NCBIfam" id="NF004162">
    <property type="entry name" value="PRK05627.1-5"/>
    <property type="match status" value="1"/>
</dbReference>
<dbReference type="EC" id="2.7.1.26" evidence="15"/>
<dbReference type="AlphaFoldDB" id="A0A6H0KIS2"/>
<dbReference type="PIRSF" id="PIRSF004491">
    <property type="entry name" value="FAD_Synth"/>
    <property type="match status" value="1"/>
</dbReference>
<dbReference type="Pfam" id="PF06574">
    <property type="entry name" value="FAD_syn"/>
    <property type="match status" value="1"/>
</dbReference>
<name>A0A6H0KIS2_9BACE</name>
<keyword evidence="5 15" id="KW-0288">FMN</keyword>
<evidence type="ECO:0000256" key="1">
    <source>
        <dbReference type="ARBA" id="ARBA00002121"/>
    </source>
</evidence>
<comment type="catalytic activity">
    <reaction evidence="14 15">
        <text>FMN + ATP + H(+) = FAD + diphosphate</text>
        <dbReference type="Rhea" id="RHEA:17237"/>
        <dbReference type="ChEBI" id="CHEBI:15378"/>
        <dbReference type="ChEBI" id="CHEBI:30616"/>
        <dbReference type="ChEBI" id="CHEBI:33019"/>
        <dbReference type="ChEBI" id="CHEBI:57692"/>
        <dbReference type="ChEBI" id="CHEBI:58210"/>
        <dbReference type="EC" id="2.7.7.2"/>
    </reaction>
</comment>
<evidence type="ECO:0000256" key="4">
    <source>
        <dbReference type="ARBA" id="ARBA00022630"/>
    </source>
</evidence>
<dbReference type="EC" id="2.7.7.2" evidence="15"/>
<keyword evidence="9 15" id="KW-0418">Kinase</keyword>
<keyword evidence="8 15" id="KW-0547">Nucleotide-binding</keyword>
<dbReference type="InterPro" id="IPR015865">
    <property type="entry name" value="Riboflavin_kinase_bac/euk"/>
</dbReference>
<accession>A0A6H0KIS2</accession>
<evidence type="ECO:0000256" key="13">
    <source>
        <dbReference type="ARBA" id="ARBA00047880"/>
    </source>
</evidence>
<comment type="pathway">
    <text evidence="2 15">Cofactor biosynthesis; FAD biosynthesis; FAD from FMN: step 1/1.</text>
</comment>
<dbReference type="Proteomes" id="UP000501780">
    <property type="component" value="Chromosome"/>
</dbReference>
<dbReference type="InterPro" id="IPR023465">
    <property type="entry name" value="Riboflavin_kinase_dom_sf"/>
</dbReference>
<dbReference type="InterPro" id="IPR023468">
    <property type="entry name" value="Riboflavin_kinase"/>
</dbReference>
<keyword evidence="11 15" id="KW-0067">ATP-binding</keyword>
<keyword evidence="6 15" id="KW-0808">Transferase</keyword>
<comment type="catalytic activity">
    <reaction evidence="13 15">
        <text>riboflavin + ATP = FMN + ADP + H(+)</text>
        <dbReference type="Rhea" id="RHEA:14357"/>
        <dbReference type="ChEBI" id="CHEBI:15378"/>
        <dbReference type="ChEBI" id="CHEBI:30616"/>
        <dbReference type="ChEBI" id="CHEBI:57986"/>
        <dbReference type="ChEBI" id="CHEBI:58210"/>
        <dbReference type="ChEBI" id="CHEBI:456216"/>
        <dbReference type="EC" id="2.7.1.26"/>
    </reaction>
</comment>
<dbReference type="InterPro" id="IPR002606">
    <property type="entry name" value="Riboflavin_kinase_bac"/>
</dbReference>
<feature type="domain" description="Riboflavin kinase" evidence="16">
    <location>
        <begin position="188"/>
        <end position="314"/>
    </location>
</feature>
<evidence type="ECO:0000256" key="12">
    <source>
        <dbReference type="ARBA" id="ARBA00023268"/>
    </source>
</evidence>
<dbReference type="GO" id="GO:0003919">
    <property type="term" value="F:FMN adenylyltransferase activity"/>
    <property type="evidence" value="ECO:0007669"/>
    <property type="project" value="UniProtKB-UniRule"/>
</dbReference>
<organism evidence="17 18">
    <name type="scientific">Bacteroides faecium</name>
    <dbReference type="NCBI Taxonomy" id="2715212"/>
    <lineage>
        <taxon>Bacteria</taxon>
        <taxon>Pseudomonadati</taxon>
        <taxon>Bacteroidota</taxon>
        <taxon>Bacteroidia</taxon>
        <taxon>Bacteroidales</taxon>
        <taxon>Bacteroidaceae</taxon>
        <taxon>Bacteroides</taxon>
    </lineage>
</organism>
<protein>
    <recommendedName>
        <fullName evidence="15">Riboflavin biosynthesis protein</fullName>
    </recommendedName>
    <domain>
        <recommendedName>
            <fullName evidence="15">Riboflavin kinase</fullName>
            <ecNumber evidence="15">2.7.1.26</ecNumber>
        </recommendedName>
        <alternativeName>
            <fullName evidence="15">Flavokinase</fullName>
        </alternativeName>
    </domain>
    <domain>
        <recommendedName>
            <fullName evidence="15">FMN adenylyltransferase</fullName>
            <ecNumber evidence="15">2.7.7.2</ecNumber>
        </recommendedName>
        <alternativeName>
            <fullName evidence="15">FAD pyrophosphorylase</fullName>
        </alternativeName>
        <alternativeName>
            <fullName evidence="15">FAD synthase</fullName>
        </alternativeName>
    </domain>
</protein>
<proteinExistence type="inferred from homology"/>
<dbReference type="Gene3D" id="2.40.30.30">
    <property type="entry name" value="Riboflavin kinase-like"/>
    <property type="match status" value="1"/>
</dbReference>
<comment type="pathway">
    <text evidence="3 15">Cofactor biosynthesis; FMN biosynthesis; FMN from riboflavin (ATP route): step 1/1.</text>
</comment>
<evidence type="ECO:0000256" key="15">
    <source>
        <dbReference type="PIRNR" id="PIRNR004491"/>
    </source>
</evidence>
<dbReference type="KEGG" id="bfc:BacF7301_01650"/>
<dbReference type="NCBIfam" id="TIGR00083">
    <property type="entry name" value="ribF"/>
    <property type="match status" value="1"/>
</dbReference>
<reference evidence="17 18" key="1">
    <citation type="submission" date="2020-03" db="EMBL/GenBank/DDBJ databases">
        <title>Genomic analysis of Bacteroides faecium CBA7301.</title>
        <authorList>
            <person name="Kim J."/>
            <person name="Roh S.W."/>
        </authorList>
    </citation>
    <scope>NUCLEOTIDE SEQUENCE [LARGE SCALE GENOMIC DNA]</scope>
    <source>
        <strain evidence="17 18">CBA7301</strain>
    </source>
</reference>
<gene>
    <name evidence="17" type="ORF">BacF7301_01650</name>
</gene>
<sequence length="327" mass="37002">MQIIRDISPLTPEPCVATIGFFDGVHAGHRYLIQQVKEIAAAKSLRSALVTFPVHPRKVMNADYRPELLTTPEEKINLLSDIGVDYCLMLDFTPDISRLTAREFMTQVLKERFQVECLVIGYDHRFGHNRSEGFEDYVRYGKEIGIEVIQAKAYANNIEMEDGEHITVSSSLIRKLLHKGDVDLAARCLGYEYFLDGTVVGGYQVGRKIGFPTANLSVDDPDKLIPADGVYAVWVTFDGKTYMGMLNIGVRPTIGNGPNRTIEVNILHFHSNIYDKFIRLTFVKRTRPELKYDSIDELIVQLHKDAEETESILLAKETGCSQQKKNE</sequence>
<keyword evidence="7 15" id="KW-0548">Nucleotidyltransferase</keyword>
<dbReference type="Gene3D" id="3.40.50.620">
    <property type="entry name" value="HUPs"/>
    <property type="match status" value="1"/>
</dbReference>
<evidence type="ECO:0000256" key="5">
    <source>
        <dbReference type="ARBA" id="ARBA00022643"/>
    </source>
</evidence>